<feature type="region of interest" description="Disordered" evidence="10">
    <location>
        <begin position="122"/>
        <end position="143"/>
    </location>
</feature>
<comment type="subcellular location">
    <subcellularLocation>
        <location evidence="1">Cell projection</location>
        <location evidence="1">Cilium</location>
    </subcellularLocation>
    <subcellularLocation>
        <location evidence="2">Cytoplasm</location>
    </subcellularLocation>
</comment>
<sequence>MQTHSQEWILDSITEYLKSPVWKNPILEFIDEYCIVFDDDEENKLEYTDIHNKFKKIVDQKLEAFVTDLGIPADVFVNSCEVSSNKIHKSIINQLLAVENFLLFKKMMIARNKQLNEEAIKNLRQEDEDDGDDDLEEQAEREREEAELAQAIAMSQALEDARLQKLHETQNPQVMEPQIQNQQPEEEKKQSTLASEGLPSIGVSKKQAVSVFDDINIEEDQEDKEKREKDSKERQERLKIQRDKLLQKKQQERQSEIQDYHKGQEDKAKGVNQEEEEKNQRIKKGLAALSLDKKVSEQEIQQKRKNFMSEIRDALITGDQESSEATIKKVKKGKKTRKGDEDDFL</sequence>
<dbReference type="InterPro" id="IPR018247">
    <property type="entry name" value="EF_Hand_1_Ca_BS"/>
</dbReference>
<evidence type="ECO:0000256" key="7">
    <source>
        <dbReference type="ARBA" id="ARBA00023069"/>
    </source>
</evidence>
<dbReference type="InterPro" id="IPR023379">
    <property type="entry name" value="BART_dom"/>
</dbReference>
<proteinExistence type="inferred from homology"/>
<evidence type="ECO:0000256" key="1">
    <source>
        <dbReference type="ARBA" id="ARBA00004138"/>
    </source>
</evidence>
<dbReference type="EMBL" id="CCKQ01010947">
    <property type="protein sequence ID" value="CDW82473.1"/>
    <property type="molecule type" value="Genomic_DNA"/>
</dbReference>
<evidence type="ECO:0000256" key="10">
    <source>
        <dbReference type="SAM" id="MobiDB-lite"/>
    </source>
</evidence>
<feature type="region of interest" description="Disordered" evidence="10">
    <location>
        <begin position="175"/>
        <end position="288"/>
    </location>
</feature>
<keyword evidence="7" id="KW-0969">Cilium</keyword>
<keyword evidence="8" id="KW-0966">Cell projection</keyword>
<name>A0A078ANE5_STYLE</name>
<organism evidence="12 13">
    <name type="scientific">Stylonychia lemnae</name>
    <name type="common">Ciliate</name>
    <dbReference type="NCBI Taxonomy" id="5949"/>
    <lineage>
        <taxon>Eukaryota</taxon>
        <taxon>Sar</taxon>
        <taxon>Alveolata</taxon>
        <taxon>Ciliophora</taxon>
        <taxon>Intramacronucleata</taxon>
        <taxon>Spirotrichea</taxon>
        <taxon>Stichotrichia</taxon>
        <taxon>Sporadotrichida</taxon>
        <taxon>Oxytrichidae</taxon>
        <taxon>Stylonychinae</taxon>
        <taxon>Stylonychia</taxon>
    </lineage>
</organism>
<keyword evidence="5" id="KW-0963">Cytoplasm</keyword>
<reference evidence="12 13" key="1">
    <citation type="submission" date="2014-06" db="EMBL/GenBank/DDBJ databases">
        <authorList>
            <person name="Swart Estienne"/>
        </authorList>
    </citation>
    <scope>NUCLEOTIDE SEQUENCE [LARGE SCALE GENOMIC DNA]</scope>
    <source>
        <strain evidence="12 13">130c</strain>
    </source>
</reference>
<gene>
    <name evidence="12" type="primary">Contig17105.g18224</name>
    <name evidence="12" type="ORF">STYLEM_11506</name>
</gene>
<evidence type="ECO:0000256" key="6">
    <source>
        <dbReference type="ARBA" id="ARBA00023054"/>
    </source>
</evidence>
<protein>
    <recommendedName>
        <fullName evidence="4">Cilia- and flagella-associated protein 36</fullName>
    </recommendedName>
    <alternativeName>
        <fullName evidence="9">Coiled-coil domain-containing protein 104</fullName>
    </alternativeName>
</protein>
<evidence type="ECO:0000313" key="13">
    <source>
        <dbReference type="Proteomes" id="UP000039865"/>
    </source>
</evidence>
<dbReference type="PANTHER" id="PTHR21532:SF0">
    <property type="entry name" value="CILIA- AND FLAGELLA-ASSOCIATED PROTEIN 36"/>
    <property type="match status" value="1"/>
</dbReference>
<dbReference type="PROSITE" id="PS50330">
    <property type="entry name" value="UIM"/>
    <property type="match status" value="1"/>
</dbReference>
<evidence type="ECO:0000256" key="2">
    <source>
        <dbReference type="ARBA" id="ARBA00004496"/>
    </source>
</evidence>
<dbReference type="InterPro" id="IPR003903">
    <property type="entry name" value="UIM_dom"/>
</dbReference>
<comment type="similarity">
    <text evidence="3">Belongs to the CFAP36 family.</text>
</comment>
<dbReference type="OrthoDB" id="433414at2759"/>
<dbReference type="InParanoid" id="A0A078ANE5"/>
<evidence type="ECO:0000256" key="9">
    <source>
        <dbReference type="ARBA" id="ARBA00031593"/>
    </source>
</evidence>
<evidence type="ECO:0000259" key="11">
    <source>
        <dbReference type="Pfam" id="PF11527"/>
    </source>
</evidence>
<dbReference type="PROSITE" id="PS00018">
    <property type="entry name" value="EF_HAND_1"/>
    <property type="match status" value="1"/>
</dbReference>
<feature type="compositionally biased region" description="Basic and acidic residues" evidence="10">
    <location>
        <begin position="223"/>
        <end position="269"/>
    </location>
</feature>
<dbReference type="PANTHER" id="PTHR21532">
    <property type="entry name" value="PHOSPHODIESTERASE HL"/>
    <property type="match status" value="1"/>
</dbReference>
<feature type="compositionally biased region" description="Acidic residues" evidence="10">
    <location>
        <begin position="126"/>
        <end position="137"/>
    </location>
</feature>
<evidence type="ECO:0000313" key="12">
    <source>
        <dbReference type="EMBL" id="CDW82473.1"/>
    </source>
</evidence>
<evidence type="ECO:0000256" key="5">
    <source>
        <dbReference type="ARBA" id="ARBA00022490"/>
    </source>
</evidence>
<evidence type="ECO:0000256" key="8">
    <source>
        <dbReference type="ARBA" id="ARBA00023273"/>
    </source>
</evidence>
<feature type="domain" description="BART" evidence="11">
    <location>
        <begin position="6"/>
        <end position="116"/>
    </location>
</feature>
<dbReference type="GO" id="GO:0005930">
    <property type="term" value="C:axoneme"/>
    <property type="evidence" value="ECO:0007669"/>
    <property type="project" value="TreeGrafter"/>
</dbReference>
<keyword evidence="6" id="KW-0175">Coiled coil</keyword>
<dbReference type="Pfam" id="PF11527">
    <property type="entry name" value="ARL2_Bind_BART"/>
    <property type="match status" value="1"/>
</dbReference>
<feature type="region of interest" description="Disordered" evidence="10">
    <location>
        <begin position="316"/>
        <end position="345"/>
    </location>
</feature>
<dbReference type="AlphaFoldDB" id="A0A078ANE5"/>
<feature type="compositionally biased region" description="Basic residues" evidence="10">
    <location>
        <begin position="328"/>
        <end position="337"/>
    </location>
</feature>
<dbReference type="Gene3D" id="1.20.1520.10">
    <property type="entry name" value="ADP-ribosylation factor-like 2-binding protein, domain"/>
    <property type="match status" value="1"/>
</dbReference>
<accession>A0A078ANE5</accession>
<dbReference type="OMA" id="DWYIPIL"/>
<keyword evidence="13" id="KW-1185">Reference proteome</keyword>
<dbReference type="InterPro" id="IPR042541">
    <property type="entry name" value="BART_sf"/>
</dbReference>
<dbReference type="InterPro" id="IPR038888">
    <property type="entry name" value="CFAP36"/>
</dbReference>
<dbReference type="Proteomes" id="UP000039865">
    <property type="component" value="Unassembled WGS sequence"/>
</dbReference>
<evidence type="ECO:0000256" key="3">
    <source>
        <dbReference type="ARBA" id="ARBA00007460"/>
    </source>
</evidence>
<dbReference type="GO" id="GO:0097546">
    <property type="term" value="C:ciliary base"/>
    <property type="evidence" value="ECO:0007669"/>
    <property type="project" value="TreeGrafter"/>
</dbReference>
<evidence type="ECO:0000256" key="4">
    <source>
        <dbReference type="ARBA" id="ARBA00021815"/>
    </source>
</evidence>